<keyword evidence="1" id="KW-1133">Transmembrane helix</keyword>
<protein>
    <submittedName>
        <fullName evidence="2">Uncharacterized protein</fullName>
    </submittedName>
</protein>
<name>A0A3P7IRK9_STRVU</name>
<reference evidence="2 3" key="1">
    <citation type="submission" date="2018-11" db="EMBL/GenBank/DDBJ databases">
        <authorList>
            <consortium name="Pathogen Informatics"/>
        </authorList>
    </citation>
    <scope>NUCLEOTIDE SEQUENCE [LARGE SCALE GENOMIC DNA]</scope>
</reference>
<evidence type="ECO:0000313" key="2">
    <source>
        <dbReference type="EMBL" id="VDM66997.1"/>
    </source>
</evidence>
<proteinExistence type="predicted"/>
<keyword evidence="1" id="KW-0472">Membrane</keyword>
<organism evidence="2 3">
    <name type="scientific">Strongylus vulgaris</name>
    <name type="common">Blood worm</name>
    <dbReference type="NCBI Taxonomy" id="40348"/>
    <lineage>
        <taxon>Eukaryota</taxon>
        <taxon>Metazoa</taxon>
        <taxon>Ecdysozoa</taxon>
        <taxon>Nematoda</taxon>
        <taxon>Chromadorea</taxon>
        <taxon>Rhabditida</taxon>
        <taxon>Rhabditina</taxon>
        <taxon>Rhabditomorpha</taxon>
        <taxon>Strongyloidea</taxon>
        <taxon>Strongylidae</taxon>
        <taxon>Strongylus</taxon>
    </lineage>
</organism>
<dbReference type="EMBL" id="UYYB01004278">
    <property type="protein sequence ID" value="VDM66997.1"/>
    <property type="molecule type" value="Genomic_DNA"/>
</dbReference>
<evidence type="ECO:0000256" key="1">
    <source>
        <dbReference type="SAM" id="Phobius"/>
    </source>
</evidence>
<dbReference type="AlphaFoldDB" id="A0A3P7IRK9"/>
<gene>
    <name evidence="2" type="ORF">SVUK_LOCUS1995</name>
</gene>
<keyword evidence="1" id="KW-0812">Transmembrane</keyword>
<keyword evidence="3" id="KW-1185">Reference proteome</keyword>
<accession>A0A3P7IRK9</accession>
<dbReference type="OrthoDB" id="5875761at2759"/>
<sequence>MGRFFINAALSQVVLKYKLFETESLRAEVEDMPLPLGAICTGLGLFLYFWLLIFLDGFIARLLGSSKTHIHYSREDHCIPDIDPSSVATPRAPPAVISNTDFTQESMVNTK</sequence>
<evidence type="ECO:0000313" key="3">
    <source>
        <dbReference type="Proteomes" id="UP000270094"/>
    </source>
</evidence>
<dbReference type="Proteomes" id="UP000270094">
    <property type="component" value="Unassembled WGS sequence"/>
</dbReference>
<feature type="transmembrane region" description="Helical" evidence="1">
    <location>
        <begin position="34"/>
        <end position="55"/>
    </location>
</feature>